<dbReference type="SUPFAM" id="SSF53474">
    <property type="entry name" value="alpha/beta-Hydrolases"/>
    <property type="match status" value="1"/>
</dbReference>
<accession>A0ABW0NN23</accession>
<keyword evidence="2 3" id="KW-0378">Hydrolase</keyword>
<evidence type="ECO:0000313" key="7">
    <source>
        <dbReference type="Proteomes" id="UP001596039"/>
    </source>
</evidence>
<evidence type="ECO:0000256" key="1">
    <source>
        <dbReference type="ARBA" id="ARBA00005964"/>
    </source>
</evidence>
<comment type="caution">
    <text evidence="6">The sequence shown here is derived from an EMBL/GenBank/DDBJ whole genome shotgun (WGS) entry which is preliminary data.</text>
</comment>
<evidence type="ECO:0000259" key="5">
    <source>
        <dbReference type="Pfam" id="PF00135"/>
    </source>
</evidence>
<keyword evidence="7" id="KW-1185">Reference proteome</keyword>
<dbReference type="InterPro" id="IPR050309">
    <property type="entry name" value="Type-B_Carboxylest/Lipase"/>
</dbReference>
<dbReference type="RefSeq" id="WP_386739342.1">
    <property type="nucleotide sequence ID" value="NZ_JBHSMG010000001.1"/>
</dbReference>
<comment type="similarity">
    <text evidence="1 3">Belongs to the type-B carboxylesterase/lipase family.</text>
</comment>
<gene>
    <name evidence="6" type="ORF">ACFPJ4_05780</name>
</gene>
<evidence type="ECO:0000256" key="4">
    <source>
        <dbReference type="SAM" id="MobiDB-lite"/>
    </source>
</evidence>
<sequence length="508" mass="55761">MDRGSLTVTVTGGRVRGVIRRGLRMWRGIPYAAPTSGPNRFRSPRPVEPWEGTRDATDFGPIAPQDRRILFPGRSGLVDSSEDCLNLNVIAPQERSEGLRPVMVYVHGGAYAVGSSREMPQQGEGLVREGGVVFVNLNYRLGALGFLDFAGFSTSDRPIENNLGLRDIVAALEWVRDNIRAFGGDPGNVTLFGESAGANAVTTLMCVPAARGLFARAIAESPPAEAVYDAEVTARWGEDFVRMLAEVVGGPATASGAAELLQAATVEQLVTATARLVRATPDRVPGTIALCPTIDGDFLPTRPIHAFAEGTAHPIPLIIGTNEREGSLFRGRLDILATTPTRIQGIFVKTYRPFARGLAAQYPHLPTRRGRADFAGDYAFWYPSIEVAEGHSRFAPVHFYRFDIAPRLARMLGLDATHGIELFAVFDRARTPFGLAMGALGGYRDFERTGRRMRINWLRFARDGSVDAGWPAYTEHDRATLIIDADDRIEWDPHAERRLAWREFVPHI</sequence>
<evidence type="ECO:0000256" key="2">
    <source>
        <dbReference type="ARBA" id="ARBA00022801"/>
    </source>
</evidence>
<dbReference type="InterPro" id="IPR019826">
    <property type="entry name" value="Carboxylesterase_B_AS"/>
</dbReference>
<dbReference type="EMBL" id="JBHSMG010000001">
    <property type="protein sequence ID" value="MFC5501749.1"/>
    <property type="molecule type" value="Genomic_DNA"/>
</dbReference>
<evidence type="ECO:0000256" key="3">
    <source>
        <dbReference type="RuleBase" id="RU361235"/>
    </source>
</evidence>
<dbReference type="Gene3D" id="3.40.50.1820">
    <property type="entry name" value="alpha/beta hydrolase"/>
    <property type="match status" value="1"/>
</dbReference>
<dbReference type="InterPro" id="IPR002018">
    <property type="entry name" value="CarbesteraseB"/>
</dbReference>
<organism evidence="6 7">
    <name type="scientific">Lysinimonas soli</name>
    <dbReference type="NCBI Taxonomy" id="1074233"/>
    <lineage>
        <taxon>Bacteria</taxon>
        <taxon>Bacillati</taxon>
        <taxon>Actinomycetota</taxon>
        <taxon>Actinomycetes</taxon>
        <taxon>Micrococcales</taxon>
        <taxon>Microbacteriaceae</taxon>
        <taxon>Lysinimonas</taxon>
    </lineage>
</organism>
<feature type="region of interest" description="Disordered" evidence="4">
    <location>
        <begin position="37"/>
        <end position="58"/>
    </location>
</feature>
<evidence type="ECO:0000313" key="6">
    <source>
        <dbReference type="EMBL" id="MFC5501749.1"/>
    </source>
</evidence>
<dbReference type="PANTHER" id="PTHR11559">
    <property type="entry name" value="CARBOXYLESTERASE"/>
    <property type="match status" value="1"/>
</dbReference>
<dbReference type="Proteomes" id="UP001596039">
    <property type="component" value="Unassembled WGS sequence"/>
</dbReference>
<dbReference type="EC" id="3.1.1.-" evidence="3"/>
<reference evidence="7" key="1">
    <citation type="journal article" date="2019" name="Int. J. Syst. Evol. Microbiol.">
        <title>The Global Catalogue of Microorganisms (GCM) 10K type strain sequencing project: providing services to taxonomists for standard genome sequencing and annotation.</title>
        <authorList>
            <consortium name="The Broad Institute Genomics Platform"/>
            <consortium name="The Broad Institute Genome Sequencing Center for Infectious Disease"/>
            <person name="Wu L."/>
            <person name="Ma J."/>
        </authorList>
    </citation>
    <scope>NUCLEOTIDE SEQUENCE [LARGE SCALE GENOMIC DNA]</scope>
    <source>
        <strain evidence="7">CGMCC 4.6997</strain>
    </source>
</reference>
<dbReference type="PROSITE" id="PS00122">
    <property type="entry name" value="CARBOXYLESTERASE_B_1"/>
    <property type="match status" value="1"/>
</dbReference>
<dbReference type="Pfam" id="PF00135">
    <property type="entry name" value="COesterase"/>
    <property type="match status" value="1"/>
</dbReference>
<dbReference type="InterPro" id="IPR029058">
    <property type="entry name" value="AB_hydrolase_fold"/>
</dbReference>
<protein>
    <recommendedName>
        <fullName evidence="3">Carboxylic ester hydrolase</fullName>
        <ecNumber evidence="3">3.1.1.-</ecNumber>
    </recommendedName>
</protein>
<feature type="domain" description="Carboxylesterase type B" evidence="5">
    <location>
        <begin position="6"/>
        <end position="330"/>
    </location>
</feature>
<name>A0ABW0NN23_9MICO</name>
<proteinExistence type="inferred from homology"/>